<keyword evidence="2 5" id="KW-0812">Transmembrane</keyword>
<comment type="subcellular location">
    <subcellularLocation>
        <location evidence="1">Membrane</location>
        <topology evidence="1">Multi-pass membrane protein</topology>
    </subcellularLocation>
</comment>
<organism evidence="7 8">
    <name type="scientific">Burkholderia ubonensis</name>
    <dbReference type="NCBI Taxonomy" id="101571"/>
    <lineage>
        <taxon>Bacteria</taxon>
        <taxon>Pseudomonadati</taxon>
        <taxon>Pseudomonadota</taxon>
        <taxon>Betaproteobacteria</taxon>
        <taxon>Burkholderiales</taxon>
        <taxon>Burkholderiaceae</taxon>
        <taxon>Burkholderia</taxon>
        <taxon>Burkholderia cepacia complex</taxon>
    </lineage>
</organism>
<keyword evidence="3 5" id="KW-1133">Transmembrane helix</keyword>
<gene>
    <name evidence="7" type="ORF">WI38_33280</name>
</gene>
<dbReference type="Proteomes" id="UP000065521">
    <property type="component" value="Unassembled WGS sequence"/>
</dbReference>
<keyword evidence="4 5" id="KW-0472">Membrane</keyword>
<evidence type="ECO:0000256" key="3">
    <source>
        <dbReference type="ARBA" id="ARBA00022989"/>
    </source>
</evidence>
<dbReference type="EMBL" id="LOTN01000075">
    <property type="protein sequence ID" value="KUZ81046.1"/>
    <property type="molecule type" value="Genomic_DNA"/>
</dbReference>
<evidence type="ECO:0000259" key="6">
    <source>
        <dbReference type="Pfam" id="PF00892"/>
    </source>
</evidence>
<evidence type="ECO:0000313" key="8">
    <source>
        <dbReference type="Proteomes" id="UP000065521"/>
    </source>
</evidence>
<dbReference type="AlphaFoldDB" id="A0A124L7I0"/>
<feature type="transmembrane region" description="Helical" evidence="5">
    <location>
        <begin position="223"/>
        <end position="241"/>
    </location>
</feature>
<accession>A0A124L7I0</accession>
<feature type="transmembrane region" description="Helical" evidence="5">
    <location>
        <begin position="21"/>
        <end position="41"/>
    </location>
</feature>
<dbReference type="GO" id="GO:0016020">
    <property type="term" value="C:membrane"/>
    <property type="evidence" value="ECO:0007669"/>
    <property type="project" value="UniProtKB-SubCell"/>
</dbReference>
<evidence type="ECO:0000256" key="2">
    <source>
        <dbReference type="ARBA" id="ARBA00022692"/>
    </source>
</evidence>
<dbReference type="InterPro" id="IPR000620">
    <property type="entry name" value="EamA_dom"/>
</dbReference>
<feature type="transmembrane region" description="Helical" evidence="5">
    <location>
        <begin position="196"/>
        <end position="217"/>
    </location>
</feature>
<name>A0A124L7I0_9BURK</name>
<comment type="caution">
    <text evidence="7">The sequence shown here is derived from an EMBL/GenBank/DDBJ whole genome shotgun (WGS) entry which is preliminary data.</text>
</comment>
<evidence type="ECO:0000256" key="4">
    <source>
        <dbReference type="ARBA" id="ARBA00023136"/>
    </source>
</evidence>
<feature type="transmembrane region" description="Helical" evidence="5">
    <location>
        <begin position="170"/>
        <end position="189"/>
    </location>
</feature>
<proteinExistence type="predicted"/>
<feature type="transmembrane region" description="Helical" evidence="5">
    <location>
        <begin position="139"/>
        <end position="164"/>
    </location>
</feature>
<dbReference type="SUPFAM" id="SSF103481">
    <property type="entry name" value="Multidrug resistance efflux transporter EmrE"/>
    <property type="match status" value="2"/>
</dbReference>
<feature type="domain" description="EamA" evidence="6">
    <location>
        <begin position="18"/>
        <end position="94"/>
    </location>
</feature>
<dbReference type="InterPro" id="IPR037185">
    <property type="entry name" value="EmrE-like"/>
</dbReference>
<feature type="transmembrane region" description="Helical" evidence="5">
    <location>
        <begin position="108"/>
        <end position="127"/>
    </location>
</feature>
<dbReference type="Pfam" id="PF00892">
    <property type="entry name" value="EamA"/>
    <property type="match status" value="1"/>
</dbReference>
<dbReference type="PANTHER" id="PTHR22911:SF6">
    <property type="entry name" value="SOLUTE CARRIER FAMILY 35 MEMBER G1"/>
    <property type="match status" value="1"/>
</dbReference>
<sequence>MACSAITQSARVQIATSIKSDVLRLLIVRAIAGFLGIYGVFYTISVLPVPVAMTLTGITPVFVIFLEAAVTNERVRKEILLYALFAIASIYITTSARGVSKFGDLDVMNIAIGLAAGALVAISFVSVRLTVRKVGTNAVVFWFGMGKFVGSLLLGGTAIFATHYTLHETILLSLICFLGAISDFAKTAAYQYGRAWIVSMLSLLAIPASGILAFVFLQEKLFPSQWLGIILMIFSLSAIAYRRNS</sequence>
<feature type="transmembrane region" description="Helical" evidence="5">
    <location>
        <begin position="47"/>
        <end position="67"/>
    </location>
</feature>
<reference evidence="7 8" key="1">
    <citation type="submission" date="2015-11" db="EMBL/GenBank/DDBJ databases">
        <title>Expanding the genomic diversity of Burkholderia species for the development of highly accurate diagnostics.</title>
        <authorList>
            <person name="Sahl J."/>
            <person name="Keim P."/>
            <person name="Wagner D."/>
        </authorList>
    </citation>
    <scope>NUCLEOTIDE SEQUENCE [LARGE SCALE GENOMIC DNA]</scope>
    <source>
        <strain evidence="7 8">RF32-BP4</strain>
    </source>
</reference>
<feature type="transmembrane region" description="Helical" evidence="5">
    <location>
        <begin position="79"/>
        <end position="96"/>
    </location>
</feature>
<evidence type="ECO:0000313" key="7">
    <source>
        <dbReference type="EMBL" id="KUZ81046.1"/>
    </source>
</evidence>
<protein>
    <recommendedName>
        <fullName evidence="6">EamA domain-containing protein</fullName>
    </recommendedName>
</protein>
<evidence type="ECO:0000256" key="5">
    <source>
        <dbReference type="SAM" id="Phobius"/>
    </source>
</evidence>
<dbReference type="PANTHER" id="PTHR22911">
    <property type="entry name" value="ACYL-MALONYL CONDENSING ENZYME-RELATED"/>
    <property type="match status" value="1"/>
</dbReference>
<evidence type="ECO:0000256" key="1">
    <source>
        <dbReference type="ARBA" id="ARBA00004141"/>
    </source>
</evidence>